<comment type="caution">
    <text evidence="3">The sequence shown here is derived from an EMBL/GenBank/DDBJ whole genome shotgun (WGS) entry which is preliminary data.</text>
</comment>
<dbReference type="EMBL" id="CAXAMM010015025">
    <property type="protein sequence ID" value="CAK9035341.1"/>
    <property type="molecule type" value="Genomic_DNA"/>
</dbReference>
<evidence type="ECO:0000313" key="4">
    <source>
        <dbReference type="Proteomes" id="UP001642464"/>
    </source>
</evidence>
<dbReference type="Proteomes" id="UP001642464">
    <property type="component" value="Unassembled WGS sequence"/>
</dbReference>
<proteinExistence type="predicted"/>
<name>A0ABP0L887_9DINO</name>
<evidence type="ECO:0000256" key="1">
    <source>
        <dbReference type="SAM" id="Coils"/>
    </source>
</evidence>
<organism evidence="3 4">
    <name type="scientific">Durusdinium trenchii</name>
    <dbReference type="NCBI Taxonomy" id="1381693"/>
    <lineage>
        <taxon>Eukaryota</taxon>
        <taxon>Sar</taxon>
        <taxon>Alveolata</taxon>
        <taxon>Dinophyceae</taxon>
        <taxon>Suessiales</taxon>
        <taxon>Symbiodiniaceae</taxon>
        <taxon>Durusdinium</taxon>
    </lineage>
</organism>
<keyword evidence="4" id="KW-1185">Reference proteome</keyword>
<dbReference type="EMBL" id="CAXAMM010015036">
    <property type="protein sequence ID" value="CAK9035365.1"/>
    <property type="molecule type" value="Genomic_DNA"/>
</dbReference>
<sequence>EKNKWAIQEPDCPETRQVLPDWLADPLVARLMKWTAEKGTWDGRIAHRRAAGGSSANPTLPPAMMRKYIQWKEASKEIRVLFNKTRCCEVHHGACDPEELKKLRKQLLLVKLNLGDEVSALRLEAGNGASRQLVALKSAPCEKPVGVPDVLSKAPVYEAGLEDLLHEAIDPDNPESAEEEAALQEVQAEKEDSEMEIIAFSEDGPELT</sequence>
<reference evidence="3 4" key="1">
    <citation type="submission" date="2024-02" db="EMBL/GenBank/DDBJ databases">
        <authorList>
            <person name="Chen Y."/>
            <person name="Shah S."/>
            <person name="Dougan E. K."/>
            <person name="Thang M."/>
            <person name="Chan C."/>
        </authorList>
    </citation>
    <scope>NUCLEOTIDE SEQUENCE [LARGE SCALE GENOMIC DNA]</scope>
</reference>
<feature type="coiled-coil region" evidence="1">
    <location>
        <begin position="176"/>
        <end position="203"/>
    </location>
</feature>
<keyword evidence="1" id="KW-0175">Coiled coil</keyword>
<evidence type="ECO:0000313" key="2">
    <source>
        <dbReference type="EMBL" id="CAK9035341.1"/>
    </source>
</evidence>
<protein>
    <submittedName>
        <fullName evidence="3">Uncharacterized protein</fullName>
    </submittedName>
</protein>
<evidence type="ECO:0000313" key="3">
    <source>
        <dbReference type="EMBL" id="CAK9035365.1"/>
    </source>
</evidence>
<feature type="non-terminal residue" evidence="3">
    <location>
        <position position="208"/>
    </location>
</feature>
<feature type="non-terminal residue" evidence="3">
    <location>
        <position position="1"/>
    </location>
</feature>
<accession>A0ABP0L887</accession>
<gene>
    <name evidence="2" type="ORF">SCF082_LOCUS21243</name>
    <name evidence="3" type="ORF">SCF082_LOCUS21249</name>
</gene>